<dbReference type="NCBIfam" id="NF006916">
    <property type="entry name" value="PRK09407.1"/>
    <property type="match status" value="1"/>
</dbReference>
<feature type="active site" evidence="4">
    <location>
        <position position="282"/>
    </location>
</feature>
<evidence type="ECO:0000256" key="5">
    <source>
        <dbReference type="RuleBase" id="RU003345"/>
    </source>
</evidence>
<dbReference type="FunFam" id="3.40.605.10:FF:000007">
    <property type="entry name" value="NAD/NADP-dependent betaine aldehyde dehydrogenase"/>
    <property type="match status" value="1"/>
</dbReference>
<organism evidence="7 8">
    <name type="scientific">Halorubrum persicum</name>
    <dbReference type="NCBI Taxonomy" id="1383844"/>
    <lineage>
        <taxon>Archaea</taxon>
        <taxon>Methanobacteriati</taxon>
        <taxon>Methanobacteriota</taxon>
        <taxon>Stenosarchaea group</taxon>
        <taxon>Halobacteria</taxon>
        <taxon>Halobacteriales</taxon>
        <taxon>Haloferacaceae</taxon>
        <taxon>Halorubrum</taxon>
    </lineage>
</organism>
<feature type="domain" description="Aldehyde dehydrogenase" evidence="6">
    <location>
        <begin position="54"/>
        <end position="509"/>
    </location>
</feature>
<dbReference type="EMBL" id="NHOA01000073">
    <property type="protein sequence ID" value="PHQ38893.1"/>
    <property type="molecule type" value="Genomic_DNA"/>
</dbReference>
<evidence type="ECO:0000313" key="8">
    <source>
        <dbReference type="Proteomes" id="UP000222824"/>
    </source>
</evidence>
<dbReference type="InterPro" id="IPR029510">
    <property type="entry name" value="Ald_DH_CS_GLU"/>
</dbReference>
<dbReference type="InterPro" id="IPR016161">
    <property type="entry name" value="Ald_DH/histidinol_DH"/>
</dbReference>
<gene>
    <name evidence="7" type="primary">gabD2</name>
    <name evidence="7" type="ORF">DJ69_09120</name>
</gene>
<dbReference type="InterPro" id="IPR016163">
    <property type="entry name" value="Ald_DH_C"/>
</dbReference>
<evidence type="ECO:0000256" key="3">
    <source>
        <dbReference type="ARBA" id="ARBA00023002"/>
    </source>
</evidence>
<dbReference type="Pfam" id="PF00171">
    <property type="entry name" value="Aldedh"/>
    <property type="match status" value="1"/>
</dbReference>
<dbReference type="RefSeq" id="WP_099255331.1">
    <property type="nucleotide sequence ID" value="NZ_NHOA01000073.1"/>
</dbReference>
<reference evidence="7 8" key="1">
    <citation type="journal article" date="2014" name="Front. Microbiol.">
        <title>Population and genomic analysis of the genus Halorubrum.</title>
        <authorList>
            <person name="Fullmer M.S."/>
            <person name="Soucy S.M."/>
            <person name="Swithers K.S."/>
            <person name="Makkay A.M."/>
            <person name="Wheeler R."/>
            <person name="Ventosa A."/>
            <person name="Gogarten J.P."/>
            <person name="Papke R.T."/>
        </authorList>
    </citation>
    <scope>NUCLEOTIDE SEQUENCE [LARGE SCALE GENOMIC DNA]</scope>
    <source>
        <strain evidence="7 8">C49</strain>
    </source>
</reference>
<keyword evidence="8" id="KW-1185">Reference proteome</keyword>
<evidence type="ECO:0000313" key="7">
    <source>
        <dbReference type="EMBL" id="PHQ38893.1"/>
    </source>
</evidence>
<dbReference type="Proteomes" id="UP000222824">
    <property type="component" value="Unassembled WGS sequence"/>
</dbReference>
<name>A0A2G1WIT7_9EURY</name>
<proteinExistence type="inferred from homology"/>
<keyword evidence="3 5" id="KW-0560">Oxidoreductase</keyword>
<dbReference type="GO" id="GO:0016620">
    <property type="term" value="F:oxidoreductase activity, acting on the aldehyde or oxo group of donors, NAD or NADP as acceptor"/>
    <property type="evidence" value="ECO:0007669"/>
    <property type="project" value="InterPro"/>
</dbReference>
<dbReference type="Gene3D" id="3.40.309.10">
    <property type="entry name" value="Aldehyde Dehydrogenase, Chain A, domain 2"/>
    <property type="match status" value="1"/>
</dbReference>
<evidence type="ECO:0000256" key="2">
    <source>
        <dbReference type="ARBA" id="ARBA00011881"/>
    </source>
</evidence>
<dbReference type="Gene3D" id="3.40.605.10">
    <property type="entry name" value="Aldehyde Dehydrogenase, Chain A, domain 1"/>
    <property type="match status" value="1"/>
</dbReference>
<comment type="caution">
    <text evidence="7">The sequence shown here is derived from an EMBL/GenBank/DDBJ whole genome shotgun (WGS) entry which is preliminary data.</text>
</comment>
<accession>A0A2G1WIT7</accession>
<dbReference type="SUPFAM" id="SSF53720">
    <property type="entry name" value="ALDH-like"/>
    <property type="match status" value="1"/>
</dbReference>
<dbReference type="PANTHER" id="PTHR11699">
    <property type="entry name" value="ALDEHYDE DEHYDROGENASE-RELATED"/>
    <property type="match status" value="1"/>
</dbReference>
<dbReference type="InterPro" id="IPR015590">
    <property type="entry name" value="Aldehyde_DH_dom"/>
</dbReference>
<comment type="similarity">
    <text evidence="1 5">Belongs to the aldehyde dehydrogenase family.</text>
</comment>
<dbReference type="AlphaFoldDB" id="A0A2G1WIT7"/>
<dbReference type="InterPro" id="IPR016162">
    <property type="entry name" value="Ald_DH_N"/>
</dbReference>
<dbReference type="FunFam" id="3.40.309.10:FF:000009">
    <property type="entry name" value="Aldehyde dehydrogenase A"/>
    <property type="match status" value="1"/>
</dbReference>
<dbReference type="OrthoDB" id="6342at2157"/>
<sequence>MSPTDPPAALDDAPTLAARRLDDLADRVACANPETTPDAGGDRDTADGGTADAALDVFAPATAERIGSVPACDTDTVDAAVERAREAQAEWAATPARERAAVLDRFGDLVLDRREELLDLLQVETGKSRRTAVEELFDVPTGCGYLAETAPGVLADERRASVAPGVTTATVTYDPVGVVGVISPWNYPLTLSMADALPALVAGNAVVCKPDEKTPYGALALGELLEVAGLPDGLFQVVTGEGSTVGPALVDAVDHVAFTGSTETGRVVAERAGRNLVDCSLELGGNNPLVVLDDADVDEAARGAVQACFSNAGQLCLSAERIYVAEPLYDAFVDVFVRETERLTLGTGYDYDAAVGSLIDAAQLDRVQSHVEDARERGATVLTGGRARPDVAPYCYEPTVLADVDPDATAACEETFGPVVSVAPVSDTDSAIAAANDSPYGLNASVWTGDRDRGADVAREIDCGTVNVNDAFLATWGATDAPMGGFGDSGLGRRHGPEGIRRYVDSRTIGVSRVGPLTFPERVPTEWFVRGAFAALSLGRRAGRAMRRLKRRIRGR</sequence>
<dbReference type="PROSITE" id="PS00687">
    <property type="entry name" value="ALDEHYDE_DEHYDR_GLU"/>
    <property type="match status" value="1"/>
</dbReference>
<evidence type="ECO:0000256" key="1">
    <source>
        <dbReference type="ARBA" id="ARBA00009986"/>
    </source>
</evidence>
<protein>
    <submittedName>
        <fullName evidence="7">Succinic semialdehyde dehydrogenase</fullName>
    </submittedName>
</protein>
<evidence type="ECO:0000259" key="6">
    <source>
        <dbReference type="Pfam" id="PF00171"/>
    </source>
</evidence>
<evidence type="ECO:0000256" key="4">
    <source>
        <dbReference type="PROSITE-ProRule" id="PRU10007"/>
    </source>
</evidence>
<comment type="subunit">
    <text evidence="2">Homotetramer.</text>
</comment>